<proteinExistence type="predicted"/>
<evidence type="ECO:0000313" key="4">
    <source>
        <dbReference type="EMBL" id="SNV52712.1"/>
    </source>
</evidence>
<evidence type="ECO:0000256" key="1">
    <source>
        <dbReference type="SAM" id="MobiDB-lite"/>
    </source>
</evidence>
<dbReference type="AlphaFoldDB" id="A0A076NGT5"/>
<evidence type="ECO:0000256" key="2">
    <source>
        <dbReference type="SAM" id="SignalP"/>
    </source>
</evidence>
<sequence>MQPSLKKRAIAALISSVLATSATAVITPNAFAEDKMSADKVAEAAFQPVAPGTLRQFKALQPKFAQQAKGFDGAVAPLRTDLGPAWSIDDAANNLDDVRVRKLTGQSGRVGEGESLDTQVRVAAINLVKALQKDLQEYESAPSTTLKQQLEQKLLFTRALLGNDVATLNTARTDVLNNHANAFYELTGFKVAQRTQPGSANETLNYVLVPDTQKIEELTAGEDEYITVLLGGEGERLLSLYQPGLDLPDNAEATESTSTEYFLFAGFTADEKSKTIDLDLRIKGHWTFDVTEGAKYVQVTRGERDHELVLAPRPGFEGDATATVVITDEQANEHIYHLQLNNTINSEAPAKEPEQIIDAPPRAPEETVYRQLPTSTVAYIARNGGTAKVTTGQNLLSVSATEINGTPVWKVIPSTKGDEGTAHVVVTDADGTERPHDFDVVNRKYATKSIVHESLPYMGSTKLPRPAGGKYDVIQGEELVNITAAENGWIVTPNEDDAELKKNGGTAVINIKDREGRLVQNVTVYIAAKRPDSTPVHEVVDLLMVKLRSHNYEDNHFTVEPLDGASLDDFFENPEAYEGKDLQDDLQLRFKPGAEGKVKVTEFVRKPIYETVDGIFQPVDYENTPVAEHIYSVTPFEPIESVYTITPYNELGLTGTSLYVTEGEDLLQSVPTLGESKIEVTPNRSAGGKVVIENRTEDGHVFERSIVNITPAERDTVVEKEMTWAATARINQEEGDTYKFVSATDSEGNDIDGIDLVRVREDSGAFVINGRAGKIGTVTIALSDRFGVFATYKLTITEPEDARVYNFDISTNGEFRASVVDKSNKFVVIDGEEHLETVRTDGNQWSAKPKADAAGKTVVIEEQDEDGNVISTYNLGIVQGKTTSLTFPGTTPTDNEFNARNKDIASTKRDADTGAITVTFDKAGGDIGIAEGTDLVDITREGNTMVLTPKQGVRGTLSFVPVIDNVQNTTGYSFDINTKSSNNGNTPKDGSADPKTVASSVGIATPLVLLLALIAVSQLPIPGLEGVRAQINAAIDNATKAFK</sequence>
<gene>
    <name evidence="3" type="ORF">CIMIT_00090</name>
    <name evidence="4" type="ORF">SAMEA4535761_00084</name>
</gene>
<dbReference type="STRING" id="156978.CIMIT_00090"/>
<dbReference type="HOGENOM" id="CLU_292174_0_0_11"/>
<feature type="compositionally biased region" description="Polar residues" evidence="1">
    <location>
        <begin position="977"/>
        <end position="988"/>
    </location>
</feature>
<accession>A0A076NGT5</accession>
<feature type="region of interest" description="Disordered" evidence="1">
    <location>
        <begin position="977"/>
        <end position="996"/>
    </location>
</feature>
<keyword evidence="2" id="KW-0732">Signal</keyword>
<dbReference type="Proteomes" id="UP000215374">
    <property type="component" value="Chromosome 1"/>
</dbReference>
<evidence type="ECO:0008006" key="7">
    <source>
        <dbReference type="Google" id="ProtNLM"/>
    </source>
</evidence>
<dbReference type="eggNOG" id="ENOG5031MHH">
    <property type="taxonomic scope" value="Bacteria"/>
</dbReference>
<dbReference type="EMBL" id="LT906467">
    <property type="protein sequence ID" value="SNV52712.1"/>
    <property type="molecule type" value="Genomic_DNA"/>
</dbReference>
<reference evidence="4 6" key="2">
    <citation type="submission" date="2017-06" db="EMBL/GenBank/DDBJ databases">
        <authorList>
            <consortium name="Pathogen Informatics"/>
        </authorList>
    </citation>
    <scope>NUCLEOTIDE SEQUENCE [LARGE SCALE GENOMIC DNA]</scope>
    <source>
        <strain evidence="4 6">NCTC13015</strain>
    </source>
</reference>
<dbReference type="KEGG" id="cii:CIMIT_00090"/>
<reference evidence="3 5" key="1">
    <citation type="submission" date="2014-08" db="EMBL/GenBank/DDBJ databases">
        <title>Complete genome sequence of Corynebacterium imitans DSM 44264, isolated from a five-month-old boy with suspected pharyngeal diphtheria.</title>
        <authorList>
            <person name="Mollmann S."/>
            <person name="Albersmeier A."/>
            <person name="Ruckert C."/>
            <person name="Tauch A."/>
        </authorList>
    </citation>
    <scope>NUCLEOTIDE SEQUENCE [LARGE SCALE GENOMIC DNA]</scope>
    <source>
        <strain evidence="3 5">DSM 44264</strain>
    </source>
</reference>
<evidence type="ECO:0000313" key="3">
    <source>
        <dbReference type="EMBL" id="AIJ32538.1"/>
    </source>
</evidence>
<name>A0A076NGT5_9CORY</name>
<dbReference type="EMBL" id="CP009211">
    <property type="protein sequence ID" value="AIJ32538.1"/>
    <property type="molecule type" value="Genomic_DNA"/>
</dbReference>
<keyword evidence="5" id="KW-1185">Reference proteome</keyword>
<protein>
    <recommendedName>
        <fullName evidence="7">Cell surface protein</fullName>
    </recommendedName>
</protein>
<dbReference type="Proteomes" id="UP000028780">
    <property type="component" value="Chromosome"/>
</dbReference>
<feature type="chain" id="PRO_5038207116" description="Cell surface protein" evidence="2">
    <location>
        <begin position="25"/>
        <end position="1043"/>
    </location>
</feature>
<evidence type="ECO:0000313" key="6">
    <source>
        <dbReference type="Proteomes" id="UP000215374"/>
    </source>
</evidence>
<feature type="signal peptide" evidence="2">
    <location>
        <begin position="1"/>
        <end position="24"/>
    </location>
</feature>
<organism evidence="3 5">
    <name type="scientific">Corynebacterium imitans</name>
    <dbReference type="NCBI Taxonomy" id="156978"/>
    <lineage>
        <taxon>Bacteria</taxon>
        <taxon>Bacillati</taxon>
        <taxon>Actinomycetota</taxon>
        <taxon>Actinomycetes</taxon>
        <taxon>Mycobacteriales</taxon>
        <taxon>Corynebacteriaceae</taxon>
        <taxon>Corynebacterium</taxon>
    </lineage>
</organism>
<evidence type="ECO:0000313" key="5">
    <source>
        <dbReference type="Proteomes" id="UP000028780"/>
    </source>
</evidence>